<dbReference type="AlphaFoldDB" id="A0A2S7U486"/>
<reference evidence="1 2" key="1">
    <citation type="submission" date="2016-12" db="EMBL/GenBank/DDBJ databases">
        <title>Study of bacterial adaptation to deep sea.</title>
        <authorList>
            <person name="Song J."/>
            <person name="Yoshizawa S."/>
            <person name="Kogure K."/>
        </authorList>
    </citation>
    <scope>NUCLEOTIDE SEQUENCE [LARGE SCALE GENOMIC DNA]</scope>
    <source>
        <strain evidence="1 2">SAORIC-165</strain>
    </source>
</reference>
<keyword evidence="2" id="KW-1185">Reference proteome</keyword>
<organism evidence="1 2">
    <name type="scientific">Rubritalea profundi</name>
    <dbReference type="NCBI Taxonomy" id="1658618"/>
    <lineage>
        <taxon>Bacteria</taxon>
        <taxon>Pseudomonadati</taxon>
        <taxon>Verrucomicrobiota</taxon>
        <taxon>Verrucomicrobiia</taxon>
        <taxon>Verrucomicrobiales</taxon>
        <taxon>Rubritaleaceae</taxon>
        <taxon>Rubritalea</taxon>
    </lineage>
</organism>
<evidence type="ECO:0000313" key="2">
    <source>
        <dbReference type="Proteomes" id="UP000239907"/>
    </source>
</evidence>
<name>A0A2S7U486_9BACT</name>
<sequence length="88" mass="10178">MLVEVKTITPVKLGKYVTVKRAGNWGVLAIVKIDTQFRIDAKLIKRSRLPKGTGKFVRVYWDKYKSEHFDISPEYYMSRARLTASPCI</sequence>
<protein>
    <submittedName>
        <fullName evidence="1">Uncharacterized protein</fullName>
    </submittedName>
</protein>
<dbReference type="EMBL" id="MQWA01000001">
    <property type="protein sequence ID" value="PQJ29836.1"/>
    <property type="molecule type" value="Genomic_DNA"/>
</dbReference>
<evidence type="ECO:0000313" key="1">
    <source>
        <dbReference type="EMBL" id="PQJ29836.1"/>
    </source>
</evidence>
<proteinExistence type="predicted"/>
<gene>
    <name evidence="1" type="ORF">BSZ32_16010</name>
</gene>
<dbReference type="Proteomes" id="UP000239907">
    <property type="component" value="Unassembled WGS sequence"/>
</dbReference>
<accession>A0A2S7U486</accession>
<comment type="caution">
    <text evidence="1">The sequence shown here is derived from an EMBL/GenBank/DDBJ whole genome shotgun (WGS) entry which is preliminary data.</text>
</comment>